<dbReference type="SUPFAM" id="SSF53067">
    <property type="entry name" value="Actin-like ATPase domain"/>
    <property type="match status" value="2"/>
</dbReference>
<dbReference type="InterPro" id="IPR018485">
    <property type="entry name" value="FGGY_C"/>
</dbReference>
<evidence type="ECO:0000256" key="2">
    <source>
        <dbReference type="ARBA" id="ARBA00022679"/>
    </source>
</evidence>
<organism evidence="7 8">
    <name type="scientific">Petrolisthes cinctipes</name>
    <name type="common">Flat porcelain crab</name>
    <dbReference type="NCBI Taxonomy" id="88211"/>
    <lineage>
        <taxon>Eukaryota</taxon>
        <taxon>Metazoa</taxon>
        <taxon>Ecdysozoa</taxon>
        <taxon>Arthropoda</taxon>
        <taxon>Crustacea</taxon>
        <taxon>Multicrustacea</taxon>
        <taxon>Malacostraca</taxon>
        <taxon>Eumalacostraca</taxon>
        <taxon>Eucarida</taxon>
        <taxon>Decapoda</taxon>
        <taxon>Pleocyemata</taxon>
        <taxon>Anomura</taxon>
        <taxon>Galatheoidea</taxon>
        <taxon>Porcellanidae</taxon>
        <taxon>Petrolisthes</taxon>
    </lineage>
</organism>
<comment type="similarity">
    <text evidence="1">Belongs to the FGGY kinase family.</text>
</comment>
<dbReference type="PIRSF" id="PIRSF000538">
    <property type="entry name" value="GlpK"/>
    <property type="match status" value="1"/>
</dbReference>
<proteinExistence type="inferred from homology"/>
<dbReference type="PANTHER" id="PTHR43435">
    <property type="entry name" value="RIBULOKINASE"/>
    <property type="match status" value="1"/>
</dbReference>
<dbReference type="Pfam" id="PF02782">
    <property type="entry name" value="FGGY_C"/>
    <property type="match status" value="1"/>
</dbReference>
<dbReference type="GO" id="GO:0019150">
    <property type="term" value="F:D-ribulokinase activity"/>
    <property type="evidence" value="ECO:0007669"/>
    <property type="project" value="TreeGrafter"/>
</dbReference>
<reference evidence="7" key="1">
    <citation type="submission" date="2023-10" db="EMBL/GenBank/DDBJ databases">
        <title>Genome assemblies of two species of porcelain crab, Petrolisthes cinctipes and Petrolisthes manimaculis (Anomura: Porcellanidae).</title>
        <authorList>
            <person name="Angst P."/>
        </authorList>
    </citation>
    <scope>NUCLEOTIDE SEQUENCE</scope>
    <source>
        <strain evidence="7">PB745_01</strain>
        <tissue evidence="7">Gill</tissue>
    </source>
</reference>
<comment type="caution">
    <text evidence="7">The sequence shown here is derived from an EMBL/GenBank/DDBJ whole genome shotgun (WGS) entry which is preliminary data.</text>
</comment>
<evidence type="ECO:0000313" key="8">
    <source>
        <dbReference type="Proteomes" id="UP001286313"/>
    </source>
</evidence>
<keyword evidence="3" id="KW-0418">Kinase</keyword>
<dbReference type="Gene3D" id="3.30.420.40">
    <property type="match status" value="1"/>
</dbReference>
<gene>
    <name evidence="7" type="ORF">Pcinc_020507</name>
</gene>
<dbReference type="InterPro" id="IPR000577">
    <property type="entry name" value="Carb_kinase_FGGY"/>
</dbReference>
<evidence type="ECO:0000256" key="1">
    <source>
        <dbReference type="ARBA" id="ARBA00009156"/>
    </source>
</evidence>
<dbReference type="InterPro" id="IPR006003">
    <property type="entry name" value="FGGY_RbtK-like"/>
</dbReference>
<dbReference type="Gene3D" id="1.20.58.2240">
    <property type="match status" value="1"/>
</dbReference>
<dbReference type="GO" id="GO:0005737">
    <property type="term" value="C:cytoplasm"/>
    <property type="evidence" value="ECO:0007669"/>
    <property type="project" value="TreeGrafter"/>
</dbReference>
<feature type="domain" description="Carbohydrate kinase FGGY N-terminal" evidence="5">
    <location>
        <begin position="18"/>
        <end position="276"/>
    </location>
</feature>
<evidence type="ECO:0000313" key="7">
    <source>
        <dbReference type="EMBL" id="KAK3874548.1"/>
    </source>
</evidence>
<dbReference type="Pfam" id="PF00370">
    <property type="entry name" value="FGGY_N"/>
    <property type="match status" value="1"/>
</dbReference>
<dbReference type="PANTHER" id="PTHR43435:SF4">
    <property type="entry name" value="FGGY CARBOHYDRATE KINASE DOMAIN-CONTAINING PROTEIN"/>
    <property type="match status" value="1"/>
</dbReference>
<feature type="domain" description="Carbohydrate kinase FGGY C-terminal" evidence="6">
    <location>
        <begin position="292"/>
        <end position="497"/>
    </location>
</feature>
<evidence type="ECO:0000256" key="4">
    <source>
        <dbReference type="ARBA" id="ARBA00074355"/>
    </source>
</evidence>
<accession>A0AAE1FMG1</accession>
<dbReference type="InterPro" id="IPR043129">
    <property type="entry name" value="ATPase_NBD"/>
</dbReference>
<evidence type="ECO:0000256" key="3">
    <source>
        <dbReference type="ARBA" id="ARBA00022777"/>
    </source>
</evidence>
<protein>
    <recommendedName>
        <fullName evidence="4">FGGY carbohydrate kinase domain-containing protein</fullName>
    </recommendedName>
</protein>
<keyword evidence="8" id="KW-1185">Reference proteome</keyword>
<dbReference type="NCBIfam" id="TIGR01315">
    <property type="entry name" value="5C_CHO_kinase"/>
    <property type="match status" value="1"/>
</dbReference>
<dbReference type="Proteomes" id="UP001286313">
    <property type="component" value="Unassembled WGS sequence"/>
</dbReference>
<dbReference type="InterPro" id="IPR018484">
    <property type="entry name" value="FGGY_N"/>
</dbReference>
<evidence type="ECO:0000259" key="6">
    <source>
        <dbReference type="Pfam" id="PF02782"/>
    </source>
</evidence>
<keyword evidence="2" id="KW-0808">Transferase</keyword>
<dbReference type="FunFam" id="3.30.420.40:FF:000101">
    <property type="entry name" value="FGGY carbohydrate kinase domain-containing protein"/>
    <property type="match status" value="1"/>
</dbReference>
<dbReference type="AlphaFoldDB" id="A0AAE1FMG1"/>
<dbReference type="EMBL" id="JAWQEG010002095">
    <property type="protein sequence ID" value="KAK3874548.1"/>
    <property type="molecule type" value="Genomic_DNA"/>
</dbReference>
<evidence type="ECO:0000259" key="5">
    <source>
        <dbReference type="Pfam" id="PF00370"/>
    </source>
</evidence>
<name>A0AAE1FMG1_PETCI</name>
<sequence>METHSCVNNFGVMDEAHYVGVDVGTSSVRAGLVKRGGHMLAIHTVPITVANPATDFYEQDSEEIWAAVCQAIKVVTSGLSDKSVIRGIGFDATCSLVVLDHDFRPVTISPHTGKVNFNIIMWMDHRAKEQAAFINSQQHKVLKYVGGKVSLEMQSPKLLWLKGHMEDTWNRAAYFLDLPDYLTLKASGSLSRSLCSVVCKWTYQCDGSTQGWDHSFFKSIGLEDLARDNWKKIGQKVVAPGTSCGVLTAAAAEQMGLVRTTQVATSIIDAHAGGLGLVATQATTSDDFVGRLALICGTSTCHMCVSKDPIFCQGVWGPYLSAMVPGCWLNEAGQSASGSLVDHIIKTHPAANKCTTGKSVYQWLEELLAVMAKEEKLSDPTLLTRDFHLYPDFHGNRSPIADPTMKGMISGLTLDASDRNLALLYLAAIQALAYGTRQIIEQLTSSGHNITSLLMCGGLSKSPIFSQTHADALGMKVLIPQAQAPVLLGASILAAAASGDYPDVTTAALAMADTAPSCLPHQELTRYHDHKYQVFKKMQADQEAYCQLMLNE</sequence>
<dbReference type="CDD" id="cd07782">
    <property type="entry name" value="ASKHA_NBD_FGGY_D-RBK"/>
    <property type="match status" value="1"/>
</dbReference>
<dbReference type="GO" id="GO:0019321">
    <property type="term" value="P:pentose metabolic process"/>
    <property type="evidence" value="ECO:0007669"/>
    <property type="project" value="TreeGrafter"/>
</dbReference>